<dbReference type="CDD" id="cd06581">
    <property type="entry name" value="TM_PBP1_LivM_like"/>
    <property type="match status" value="1"/>
</dbReference>
<evidence type="ECO:0000256" key="4">
    <source>
        <dbReference type="ARBA" id="ARBA00022989"/>
    </source>
</evidence>
<evidence type="ECO:0000256" key="3">
    <source>
        <dbReference type="ARBA" id="ARBA00022692"/>
    </source>
</evidence>
<dbReference type="InterPro" id="IPR001851">
    <property type="entry name" value="ABC_transp_permease"/>
</dbReference>
<feature type="transmembrane region" description="Helical" evidence="6">
    <location>
        <begin position="241"/>
        <end position="260"/>
    </location>
</feature>
<evidence type="ECO:0000256" key="5">
    <source>
        <dbReference type="ARBA" id="ARBA00023136"/>
    </source>
</evidence>
<feature type="transmembrane region" description="Helical" evidence="6">
    <location>
        <begin position="124"/>
        <end position="144"/>
    </location>
</feature>
<dbReference type="Proteomes" id="UP001596495">
    <property type="component" value="Unassembled WGS sequence"/>
</dbReference>
<evidence type="ECO:0000256" key="1">
    <source>
        <dbReference type="ARBA" id="ARBA00004651"/>
    </source>
</evidence>
<feature type="transmembrane region" description="Helical" evidence="6">
    <location>
        <begin position="307"/>
        <end position="325"/>
    </location>
</feature>
<evidence type="ECO:0000256" key="6">
    <source>
        <dbReference type="SAM" id="Phobius"/>
    </source>
</evidence>
<evidence type="ECO:0000313" key="8">
    <source>
        <dbReference type="Proteomes" id="UP001596495"/>
    </source>
</evidence>
<evidence type="ECO:0000256" key="2">
    <source>
        <dbReference type="ARBA" id="ARBA00022475"/>
    </source>
</evidence>
<protein>
    <submittedName>
        <fullName evidence="7">Branched-chain amino acid ABC transporter permease</fullName>
    </submittedName>
</protein>
<feature type="transmembrane region" description="Helical" evidence="6">
    <location>
        <begin position="46"/>
        <end position="73"/>
    </location>
</feature>
<keyword evidence="4 6" id="KW-1133">Transmembrane helix</keyword>
<gene>
    <name evidence="7" type="ORF">ACFQNJ_01150</name>
</gene>
<feature type="transmembrane region" description="Helical" evidence="6">
    <location>
        <begin position="187"/>
        <end position="207"/>
    </location>
</feature>
<keyword evidence="2" id="KW-1003">Cell membrane</keyword>
<keyword evidence="8" id="KW-1185">Reference proteome</keyword>
<feature type="transmembrane region" description="Helical" evidence="6">
    <location>
        <begin position="275"/>
        <end position="300"/>
    </location>
</feature>
<keyword evidence="5 6" id="KW-0472">Membrane</keyword>
<reference evidence="8" key="1">
    <citation type="journal article" date="2019" name="Int. J. Syst. Evol. Microbiol.">
        <title>The Global Catalogue of Microorganisms (GCM) 10K type strain sequencing project: providing services to taxonomists for standard genome sequencing and annotation.</title>
        <authorList>
            <consortium name="The Broad Institute Genomics Platform"/>
            <consortium name="The Broad Institute Genome Sequencing Center for Infectious Disease"/>
            <person name="Wu L."/>
            <person name="Ma J."/>
        </authorList>
    </citation>
    <scope>NUCLEOTIDE SEQUENCE [LARGE SCALE GENOMIC DNA]</scope>
    <source>
        <strain evidence="8">CCUG 54518</strain>
    </source>
</reference>
<dbReference type="PANTHER" id="PTHR30482:SF17">
    <property type="entry name" value="ABC TRANSPORTER ATP-BINDING PROTEIN"/>
    <property type="match status" value="1"/>
</dbReference>
<evidence type="ECO:0000313" key="7">
    <source>
        <dbReference type="EMBL" id="MFC7433111.1"/>
    </source>
</evidence>
<dbReference type="Pfam" id="PF02653">
    <property type="entry name" value="BPD_transp_2"/>
    <property type="match status" value="1"/>
</dbReference>
<proteinExistence type="predicted"/>
<feature type="transmembrane region" description="Helical" evidence="6">
    <location>
        <begin position="15"/>
        <end position="34"/>
    </location>
</feature>
<comment type="subcellular location">
    <subcellularLocation>
        <location evidence="1">Cell membrane</location>
        <topology evidence="1">Multi-pass membrane protein</topology>
    </subcellularLocation>
</comment>
<keyword evidence="3 6" id="KW-0812">Transmembrane</keyword>
<comment type="caution">
    <text evidence="7">The sequence shown here is derived from an EMBL/GenBank/DDBJ whole genome shotgun (WGS) entry which is preliminary data.</text>
</comment>
<feature type="transmembrane region" description="Helical" evidence="6">
    <location>
        <begin position="331"/>
        <end position="353"/>
    </location>
</feature>
<name>A0ABW2R3W2_9BURK</name>
<feature type="transmembrane region" description="Helical" evidence="6">
    <location>
        <begin position="93"/>
        <end position="117"/>
    </location>
</feature>
<dbReference type="RefSeq" id="WP_382253189.1">
    <property type="nucleotide sequence ID" value="NZ_JBHTBX010000001.1"/>
</dbReference>
<dbReference type="InterPro" id="IPR043428">
    <property type="entry name" value="LivM-like"/>
</dbReference>
<organism evidence="7 8">
    <name type="scientific">Hydrogenophaga bisanensis</name>
    <dbReference type="NCBI Taxonomy" id="439611"/>
    <lineage>
        <taxon>Bacteria</taxon>
        <taxon>Pseudomonadati</taxon>
        <taxon>Pseudomonadota</taxon>
        <taxon>Betaproteobacteria</taxon>
        <taxon>Burkholderiales</taxon>
        <taxon>Comamonadaceae</taxon>
        <taxon>Hydrogenophaga</taxon>
    </lineage>
</organism>
<dbReference type="PANTHER" id="PTHR30482">
    <property type="entry name" value="HIGH-AFFINITY BRANCHED-CHAIN AMINO ACID TRANSPORT SYSTEM PERMEASE"/>
    <property type="match status" value="1"/>
</dbReference>
<accession>A0ABW2R3W2</accession>
<sequence length="366" mass="40061">MLQRLLSKDLPRSRWLAMLLLILVLGLAFAPFLFPGVKALNVAAKILIFVALVASFDLLLGYTGIVSFAHTMFFGIGAYGVAISLSSVEEASWSAIFIGVLAALLVSVLLSLLIGLFSLRVRAIFFAMITLAVASAFLTLASQLSEFTGGEDGLTFRVPELLSPGFMLREDPLVLPWAEVDLNGRLITYYLIFGSVLAIFLTLLRIVNSPFGRVLQAIRENDFRAEALGYRTVVYRTLSNVLSALFATLAGCLLALWLRYNGPDTSLSFEIMLDILLIVVIGGMGTLYGALIGSVLFVVAQSYLQDLLRLIGEATAGIPLLPALFTPDRWLLWLGLLFVLSVYYFPTGIVGKLRERAVLARLKELR</sequence>
<dbReference type="EMBL" id="JBHTBX010000001">
    <property type="protein sequence ID" value="MFC7433111.1"/>
    <property type="molecule type" value="Genomic_DNA"/>
</dbReference>